<name>A0A813XY57_9BILA</name>
<evidence type="ECO:0000256" key="1">
    <source>
        <dbReference type="SAM" id="MobiDB-lite"/>
    </source>
</evidence>
<organism evidence="2 3">
    <name type="scientific">Brachionus calyciflorus</name>
    <dbReference type="NCBI Taxonomy" id="104777"/>
    <lineage>
        <taxon>Eukaryota</taxon>
        <taxon>Metazoa</taxon>
        <taxon>Spiralia</taxon>
        <taxon>Gnathifera</taxon>
        <taxon>Rotifera</taxon>
        <taxon>Eurotatoria</taxon>
        <taxon>Monogononta</taxon>
        <taxon>Pseudotrocha</taxon>
        <taxon>Ploima</taxon>
        <taxon>Brachionidae</taxon>
        <taxon>Brachionus</taxon>
    </lineage>
</organism>
<feature type="region of interest" description="Disordered" evidence="1">
    <location>
        <begin position="113"/>
        <end position="133"/>
    </location>
</feature>
<accession>A0A813XY57</accession>
<protein>
    <submittedName>
        <fullName evidence="2">Uncharacterized protein</fullName>
    </submittedName>
</protein>
<dbReference type="OrthoDB" id="10451088at2759"/>
<dbReference type="Proteomes" id="UP000663879">
    <property type="component" value="Unassembled WGS sequence"/>
</dbReference>
<dbReference type="EMBL" id="CAJNOC010001601">
    <property type="protein sequence ID" value="CAF0877500.1"/>
    <property type="molecule type" value="Genomic_DNA"/>
</dbReference>
<evidence type="ECO:0000313" key="3">
    <source>
        <dbReference type="Proteomes" id="UP000663879"/>
    </source>
</evidence>
<dbReference type="AlphaFoldDB" id="A0A813XY57"/>
<evidence type="ECO:0000313" key="2">
    <source>
        <dbReference type="EMBL" id="CAF0877500.1"/>
    </source>
</evidence>
<feature type="compositionally biased region" description="Basic and acidic residues" evidence="1">
    <location>
        <begin position="116"/>
        <end position="133"/>
    </location>
</feature>
<comment type="caution">
    <text evidence="2">The sequence shown here is derived from an EMBL/GenBank/DDBJ whole genome shotgun (WGS) entry which is preliminary data.</text>
</comment>
<keyword evidence="3" id="KW-1185">Reference proteome</keyword>
<reference evidence="2" key="1">
    <citation type="submission" date="2021-02" db="EMBL/GenBank/DDBJ databases">
        <authorList>
            <person name="Nowell W R."/>
        </authorList>
    </citation>
    <scope>NUCLEOTIDE SEQUENCE</scope>
    <source>
        <strain evidence="2">Ploen Becks lab</strain>
    </source>
</reference>
<sequence>MGKVKTKLKIGMNEVELDVFEANDLQHECLVGLDFMGKVEGTKTKIKEMISSLGGEEVPNKNSKKQSVNTVEFTDEEQKVMQEFLDHNEDMFASSMKDLCCCNYTVHSIDTQGSEPIREPPRRVPFHMKEENGPKRQRENCDCYTIWIESFCENAI</sequence>
<gene>
    <name evidence="2" type="ORF">OXX778_LOCUS10244</name>
</gene>
<proteinExistence type="predicted"/>